<feature type="domain" description="VanZ-like" evidence="2">
    <location>
        <begin position="2"/>
        <end position="104"/>
    </location>
</feature>
<dbReference type="EMBL" id="RBIQ01000007">
    <property type="protein sequence ID" value="RKR14121.1"/>
    <property type="molecule type" value="Genomic_DNA"/>
</dbReference>
<accession>A0A495EBP4</accession>
<dbReference type="PANTHER" id="PTHR28008:SF1">
    <property type="entry name" value="DOMAIN PROTEIN, PUTATIVE (AFU_ORTHOLOGUE AFUA_3G10980)-RELATED"/>
    <property type="match status" value="1"/>
</dbReference>
<dbReference type="Proteomes" id="UP000269412">
    <property type="component" value="Unassembled WGS sequence"/>
</dbReference>
<evidence type="ECO:0000259" key="2">
    <source>
        <dbReference type="Pfam" id="PF04892"/>
    </source>
</evidence>
<dbReference type="InterPro" id="IPR006976">
    <property type="entry name" value="VanZ-like"/>
</dbReference>
<dbReference type="Pfam" id="PF04892">
    <property type="entry name" value="VanZ"/>
    <property type="match status" value="1"/>
</dbReference>
<feature type="transmembrane region" description="Helical" evidence="1">
    <location>
        <begin position="27"/>
        <end position="45"/>
    </location>
</feature>
<evidence type="ECO:0000313" key="3">
    <source>
        <dbReference type="EMBL" id="RKR14121.1"/>
    </source>
</evidence>
<dbReference type="NCBIfam" id="NF037970">
    <property type="entry name" value="vanZ_1"/>
    <property type="match status" value="1"/>
</dbReference>
<reference evidence="3 4" key="1">
    <citation type="submission" date="2018-10" db="EMBL/GenBank/DDBJ databases">
        <title>Genomic Encyclopedia of Archaeal and Bacterial Type Strains, Phase II (KMG-II): from individual species to whole genera.</title>
        <authorList>
            <person name="Goeker M."/>
        </authorList>
    </citation>
    <scope>NUCLEOTIDE SEQUENCE [LARGE SCALE GENOMIC DNA]</scope>
    <source>
        <strain evidence="3 4">DSM 25230</strain>
    </source>
</reference>
<dbReference type="PANTHER" id="PTHR28008">
    <property type="entry name" value="DOMAIN PROTEIN, PUTATIVE (AFU_ORTHOLOGUE AFUA_3G10980)-RELATED"/>
    <property type="match status" value="1"/>
</dbReference>
<keyword evidence="4" id="KW-1185">Reference proteome</keyword>
<proteinExistence type="predicted"/>
<name>A0A495EBP4_9FLAO</name>
<keyword evidence="1" id="KW-0472">Membrane</keyword>
<keyword evidence="1" id="KW-1133">Transmembrane helix</keyword>
<evidence type="ECO:0000313" key="4">
    <source>
        <dbReference type="Proteomes" id="UP000269412"/>
    </source>
</evidence>
<sequence>MLVTFASLFSFSESSTPKISIPHFDKVVHFGFYFGAVVLGVFAIREHTQGNTALNKGVFWMIFFAIIFGIVIEILQLTYTSDRQGDVLDVLANSFGAICGGIAIKSYFSKKWALKWK</sequence>
<dbReference type="AlphaFoldDB" id="A0A495EBP4"/>
<feature type="transmembrane region" description="Helical" evidence="1">
    <location>
        <begin position="90"/>
        <end position="108"/>
    </location>
</feature>
<organism evidence="3 4">
    <name type="scientific">Maribacter vaceletii</name>
    <dbReference type="NCBI Taxonomy" id="1206816"/>
    <lineage>
        <taxon>Bacteria</taxon>
        <taxon>Pseudomonadati</taxon>
        <taxon>Bacteroidota</taxon>
        <taxon>Flavobacteriia</taxon>
        <taxon>Flavobacteriales</taxon>
        <taxon>Flavobacteriaceae</taxon>
        <taxon>Maribacter</taxon>
    </lineage>
</organism>
<comment type="caution">
    <text evidence="3">The sequence shown here is derived from an EMBL/GenBank/DDBJ whole genome shotgun (WGS) entry which is preliminary data.</text>
</comment>
<protein>
    <submittedName>
        <fullName evidence="3">VanZ like protein</fullName>
    </submittedName>
</protein>
<keyword evidence="1" id="KW-0812">Transmembrane</keyword>
<feature type="transmembrane region" description="Helical" evidence="1">
    <location>
        <begin position="57"/>
        <end position="78"/>
    </location>
</feature>
<evidence type="ECO:0000256" key="1">
    <source>
        <dbReference type="SAM" id="Phobius"/>
    </source>
</evidence>
<gene>
    <name evidence="3" type="ORF">CLV91_0192</name>
</gene>